<dbReference type="SUPFAM" id="SSF55781">
    <property type="entry name" value="GAF domain-like"/>
    <property type="match status" value="1"/>
</dbReference>
<dbReference type="Proteomes" id="UP000018144">
    <property type="component" value="Unassembled WGS sequence"/>
</dbReference>
<accession>U4L2X4</accession>
<feature type="region of interest" description="Disordered" evidence="1">
    <location>
        <begin position="429"/>
        <end position="587"/>
    </location>
</feature>
<feature type="region of interest" description="Disordered" evidence="1">
    <location>
        <begin position="692"/>
        <end position="723"/>
    </location>
</feature>
<dbReference type="InterPro" id="IPR003018">
    <property type="entry name" value="GAF"/>
</dbReference>
<proteinExistence type="predicted"/>
<feature type="region of interest" description="Disordered" evidence="1">
    <location>
        <begin position="19"/>
        <end position="38"/>
    </location>
</feature>
<protein>
    <recommendedName>
        <fullName evidence="2">GAF domain-containing protein</fullName>
    </recommendedName>
</protein>
<evidence type="ECO:0000259" key="2">
    <source>
        <dbReference type="Pfam" id="PF01590"/>
    </source>
</evidence>
<dbReference type="PANTHER" id="PTHR43102:SF2">
    <property type="entry name" value="GAF DOMAIN-CONTAINING PROTEIN"/>
    <property type="match status" value="1"/>
</dbReference>
<dbReference type="eggNOG" id="ENOG502S41P">
    <property type="taxonomic scope" value="Eukaryota"/>
</dbReference>
<name>U4L2X4_PYROM</name>
<keyword evidence="4" id="KW-1185">Reference proteome</keyword>
<dbReference type="AlphaFoldDB" id="U4L2X4"/>
<feature type="compositionally biased region" description="Basic residues" evidence="1">
    <location>
        <begin position="703"/>
        <end position="713"/>
    </location>
</feature>
<feature type="compositionally biased region" description="Basic and acidic residues" evidence="1">
    <location>
        <begin position="460"/>
        <end position="476"/>
    </location>
</feature>
<dbReference type="PANTHER" id="PTHR43102">
    <property type="entry name" value="SLR1143 PROTEIN"/>
    <property type="match status" value="1"/>
</dbReference>
<feature type="region of interest" description="Disordered" evidence="1">
    <location>
        <begin position="379"/>
        <end position="407"/>
    </location>
</feature>
<dbReference type="OrthoDB" id="303614at2759"/>
<feature type="region of interest" description="Disordered" evidence="1">
    <location>
        <begin position="131"/>
        <end position="151"/>
    </location>
</feature>
<dbReference type="Pfam" id="PF01590">
    <property type="entry name" value="GAF"/>
    <property type="match status" value="1"/>
</dbReference>
<organism evidence="3 4">
    <name type="scientific">Pyronema omphalodes (strain CBS 100304)</name>
    <name type="common">Pyronema confluens</name>
    <dbReference type="NCBI Taxonomy" id="1076935"/>
    <lineage>
        <taxon>Eukaryota</taxon>
        <taxon>Fungi</taxon>
        <taxon>Dikarya</taxon>
        <taxon>Ascomycota</taxon>
        <taxon>Pezizomycotina</taxon>
        <taxon>Pezizomycetes</taxon>
        <taxon>Pezizales</taxon>
        <taxon>Pyronemataceae</taxon>
        <taxon>Pyronema</taxon>
    </lineage>
</organism>
<dbReference type="EMBL" id="HF935555">
    <property type="protein sequence ID" value="CCX10702.1"/>
    <property type="molecule type" value="Genomic_DNA"/>
</dbReference>
<reference evidence="3 4" key="1">
    <citation type="journal article" date="2013" name="PLoS Genet.">
        <title>The genome and development-dependent transcriptomes of Pyronema confluens: a window into fungal evolution.</title>
        <authorList>
            <person name="Traeger S."/>
            <person name="Altegoer F."/>
            <person name="Freitag M."/>
            <person name="Gabaldon T."/>
            <person name="Kempken F."/>
            <person name="Kumar A."/>
            <person name="Marcet-Houben M."/>
            <person name="Poggeler S."/>
            <person name="Stajich J.E."/>
            <person name="Nowrousian M."/>
        </authorList>
    </citation>
    <scope>NUCLEOTIDE SEQUENCE [LARGE SCALE GENOMIC DNA]</scope>
    <source>
        <strain evidence="4">CBS 100304</strain>
        <tissue evidence="3">Vegetative mycelium</tissue>
    </source>
</reference>
<feature type="compositionally biased region" description="Polar residues" evidence="1">
    <location>
        <begin position="23"/>
        <end position="38"/>
    </location>
</feature>
<evidence type="ECO:0000256" key="1">
    <source>
        <dbReference type="SAM" id="MobiDB-lite"/>
    </source>
</evidence>
<evidence type="ECO:0000313" key="3">
    <source>
        <dbReference type="EMBL" id="CCX10702.1"/>
    </source>
</evidence>
<feature type="compositionally biased region" description="Polar residues" evidence="1">
    <location>
        <begin position="379"/>
        <end position="395"/>
    </location>
</feature>
<feature type="domain" description="GAF" evidence="2">
    <location>
        <begin position="236"/>
        <end position="364"/>
    </location>
</feature>
<dbReference type="OMA" id="WNDSPVV"/>
<evidence type="ECO:0000313" key="4">
    <source>
        <dbReference type="Proteomes" id="UP000018144"/>
    </source>
</evidence>
<gene>
    <name evidence="3" type="ORF">PCON_10296</name>
</gene>
<feature type="region of interest" description="Disordered" evidence="1">
    <location>
        <begin position="193"/>
        <end position="214"/>
    </location>
</feature>
<dbReference type="InterPro" id="IPR029016">
    <property type="entry name" value="GAF-like_dom_sf"/>
</dbReference>
<feature type="region of interest" description="Disordered" evidence="1">
    <location>
        <begin position="626"/>
        <end position="649"/>
    </location>
</feature>
<dbReference type="Gene3D" id="3.30.450.40">
    <property type="match status" value="1"/>
</dbReference>
<dbReference type="STRING" id="1076935.U4L2X4"/>
<sequence>MSSHPRARSGTTAGVVYLRHSPGHSTNSAFSMTSSGSEKNYDKSFIRRLFHRSGKPRAAAYIPGRGMRSEEFEDEYGDPIIMMPSPHTHPLLSKPYPRDDVRANQRRSCPPMLGFSFSGIDGVTRRILNPSELPRSQEDLKSYRPNHQQSAENLYRRSLREREKAATAAATDHRYIQEWGFFIKCYSEGRFNVSNPPDPPPRRPSFNHLTAPAPPDERQRLKAVKACNTILPTTAQEKCHRLVLLARKVFQTRMACISLIDENLEVVKAEHSFGRKYISRADSIAAHVLLANEPMVILDTAKDWRLKGNPLSQDSPHLRFYAGAPIVTFEGHTIGVFAVFDTQPRSVFPQASRRNLMDFARLAMTEFEMVMEEKASISASKPSTISTLEPSSTLKAPTKDDDSASVISRRGALSKKLLKGIEENAEKMPPISPFLQDEPAPISRPQTKSTIVADSPTVPQEDHYPPNKLIYPDDRSSAYSTSSSFALPPPGTPSTILSEEFSPHHQQFFQGFPPPDYGQQHEPTPEFPPRTSSRNPPPPPLCGSPSSSRYSDLETSPHTTPMPRYKQFRPDPIFTPRAPSPKSILSAPQSPDVITSMVEATYATSLIARSLDYDFVYLLRVTSTMGSRSGSRLSRRQSGDSQSTQSTLASLNSPQIAIATKVLVAHGLPDPAPVFDAQLHLRALRSVGGLIFQNPTSPTGSNHHGHHHQHSHSHASSEHSDYSETEAQGYQLGILLPLMRDTTNEEECMGGIVLAAFARKVNEPKIRADEVRFLREFGEAMKDILVKADRLKRSGLTGVLGGGFERV</sequence>